<gene>
    <name evidence="3" type="primary">rpiA</name>
    <name evidence="4" type="ORF">PaecuDRAFT_3449</name>
</gene>
<dbReference type="NCBIfam" id="TIGR00021">
    <property type="entry name" value="rpiA"/>
    <property type="match status" value="1"/>
</dbReference>
<dbReference type="AlphaFoldDB" id="E0ICR0"/>
<dbReference type="EC" id="5.3.1.6" evidence="3"/>
<dbReference type="Gene3D" id="3.40.50.1360">
    <property type="match status" value="1"/>
</dbReference>
<dbReference type="Proteomes" id="UP000005387">
    <property type="component" value="Unassembled WGS sequence"/>
</dbReference>
<feature type="binding site" evidence="3">
    <location>
        <begin position="93"/>
        <end position="96"/>
    </location>
    <ligand>
        <name>substrate</name>
    </ligand>
</feature>
<evidence type="ECO:0000256" key="2">
    <source>
        <dbReference type="ARBA" id="ARBA00023235"/>
    </source>
</evidence>
<feature type="binding site" evidence="3">
    <location>
        <begin position="25"/>
        <end position="28"/>
    </location>
    <ligand>
        <name>substrate</name>
    </ligand>
</feature>
<dbReference type="GO" id="GO:0006014">
    <property type="term" value="P:D-ribose metabolic process"/>
    <property type="evidence" value="ECO:0007669"/>
    <property type="project" value="TreeGrafter"/>
</dbReference>
<dbReference type="Pfam" id="PF06026">
    <property type="entry name" value="Rib_5-P_isom_A"/>
    <property type="match status" value="1"/>
</dbReference>
<dbReference type="PANTHER" id="PTHR11934">
    <property type="entry name" value="RIBOSE-5-PHOSPHATE ISOMERASE"/>
    <property type="match status" value="1"/>
</dbReference>
<protein>
    <recommendedName>
        <fullName evidence="3">Ribose-5-phosphate isomerase A</fullName>
        <ecNumber evidence="3">5.3.1.6</ecNumber>
    </recommendedName>
    <alternativeName>
        <fullName evidence="3">Phosphoriboisomerase A</fullName>
        <shortName evidence="3">PRI</shortName>
    </alternativeName>
</protein>
<comment type="function">
    <text evidence="3">Catalyzes the reversible conversion of ribose-5-phosphate to ribulose 5-phosphate.</text>
</comment>
<dbReference type="OrthoDB" id="5870696at2"/>
<dbReference type="FunFam" id="3.40.50.1360:FF:000001">
    <property type="entry name" value="Ribose-5-phosphate isomerase A"/>
    <property type="match status" value="1"/>
</dbReference>
<comment type="pathway">
    <text evidence="3">Carbohydrate degradation; pentose phosphate pathway; D-ribose 5-phosphate from D-ribulose 5-phosphate (non-oxidative stage): step 1/1.</text>
</comment>
<dbReference type="EMBL" id="AEDD01000009">
    <property type="protein sequence ID" value="EFM09946.1"/>
    <property type="molecule type" value="Genomic_DNA"/>
</dbReference>
<comment type="similarity">
    <text evidence="3">Belongs to the ribose 5-phosphate isomerase family.</text>
</comment>
<dbReference type="NCBIfam" id="NF001924">
    <property type="entry name" value="PRK00702.1"/>
    <property type="match status" value="1"/>
</dbReference>
<dbReference type="STRING" id="717606.PaecuDRAFT_3449"/>
<dbReference type="GO" id="GO:0009052">
    <property type="term" value="P:pentose-phosphate shunt, non-oxidative branch"/>
    <property type="evidence" value="ECO:0007669"/>
    <property type="project" value="UniProtKB-UniRule"/>
</dbReference>
<reference evidence="4 5" key="1">
    <citation type="submission" date="2010-07" db="EMBL/GenBank/DDBJ databases">
        <title>The draft genome of Paenibacillus curdlanolyticus YK9.</title>
        <authorList>
            <consortium name="US DOE Joint Genome Institute (JGI-PGF)"/>
            <person name="Lucas S."/>
            <person name="Copeland A."/>
            <person name="Lapidus A."/>
            <person name="Cheng J.-F."/>
            <person name="Bruce D."/>
            <person name="Goodwin L."/>
            <person name="Pitluck S."/>
            <person name="Land M.L."/>
            <person name="Hauser L."/>
            <person name="Chang Y.-J."/>
            <person name="Jeffries C."/>
            <person name="Anderson I.J."/>
            <person name="Johnson E."/>
            <person name="Loganathan U."/>
            <person name="Mulhopadhyay B."/>
            <person name="Kyrpides N."/>
            <person name="Woyke T.J."/>
        </authorList>
    </citation>
    <scope>NUCLEOTIDE SEQUENCE [LARGE SCALE GENOMIC DNA]</scope>
    <source>
        <strain evidence="4 5">YK9</strain>
    </source>
</reference>
<dbReference type="HAMAP" id="MF_00170">
    <property type="entry name" value="Rib_5P_isom_A"/>
    <property type="match status" value="1"/>
</dbReference>
<feature type="active site" description="Proton acceptor" evidence="3">
    <location>
        <position position="102"/>
    </location>
</feature>
<proteinExistence type="inferred from homology"/>
<keyword evidence="2 3" id="KW-0413">Isomerase</keyword>
<evidence type="ECO:0000256" key="1">
    <source>
        <dbReference type="ARBA" id="ARBA00001713"/>
    </source>
</evidence>
<name>E0ICR0_9BACL</name>
<dbReference type="InterPro" id="IPR004788">
    <property type="entry name" value="Ribose5P_isomerase_type_A"/>
</dbReference>
<dbReference type="GO" id="GO:0004751">
    <property type="term" value="F:ribose-5-phosphate isomerase activity"/>
    <property type="evidence" value="ECO:0007669"/>
    <property type="project" value="UniProtKB-UniRule"/>
</dbReference>
<evidence type="ECO:0000256" key="3">
    <source>
        <dbReference type="HAMAP-Rule" id="MF_00170"/>
    </source>
</evidence>
<dbReference type="Gene3D" id="3.30.70.260">
    <property type="match status" value="1"/>
</dbReference>
<evidence type="ECO:0000313" key="4">
    <source>
        <dbReference type="EMBL" id="EFM09946.1"/>
    </source>
</evidence>
<feature type="binding site" evidence="3">
    <location>
        <position position="120"/>
    </location>
    <ligand>
        <name>substrate</name>
    </ligand>
</feature>
<dbReference type="SUPFAM" id="SSF100950">
    <property type="entry name" value="NagB/RpiA/CoA transferase-like"/>
    <property type="match status" value="1"/>
</dbReference>
<accession>E0ICR0</accession>
<dbReference type="InterPro" id="IPR020672">
    <property type="entry name" value="Ribose5P_isomerase_typA_subgr"/>
</dbReference>
<dbReference type="RefSeq" id="WP_006039437.1">
    <property type="nucleotide sequence ID" value="NZ_AEDD01000009.1"/>
</dbReference>
<evidence type="ECO:0000313" key="5">
    <source>
        <dbReference type="Proteomes" id="UP000005387"/>
    </source>
</evidence>
<feature type="binding site" evidence="3">
    <location>
        <begin position="80"/>
        <end position="83"/>
    </location>
    <ligand>
        <name>substrate</name>
    </ligand>
</feature>
<dbReference type="SUPFAM" id="SSF75445">
    <property type="entry name" value="D-ribose-5-phosphate isomerase (RpiA), lid domain"/>
    <property type="match status" value="1"/>
</dbReference>
<dbReference type="PANTHER" id="PTHR11934:SF0">
    <property type="entry name" value="RIBOSE-5-PHOSPHATE ISOMERASE"/>
    <property type="match status" value="1"/>
</dbReference>
<dbReference type="CDD" id="cd01398">
    <property type="entry name" value="RPI_A"/>
    <property type="match status" value="1"/>
</dbReference>
<dbReference type="GO" id="GO:0005829">
    <property type="term" value="C:cytosol"/>
    <property type="evidence" value="ECO:0007669"/>
    <property type="project" value="TreeGrafter"/>
</dbReference>
<dbReference type="InterPro" id="IPR037171">
    <property type="entry name" value="NagB/RpiA_transferase-like"/>
</dbReference>
<comment type="catalytic activity">
    <reaction evidence="1 3">
        <text>aldehydo-D-ribose 5-phosphate = D-ribulose 5-phosphate</text>
        <dbReference type="Rhea" id="RHEA:14657"/>
        <dbReference type="ChEBI" id="CHEBI:58121"/>
        <dbReference type="ChEBI" id="CHEBI:58273"/>
        <dbReference type="EC" id="5.3.1.6"/>
    </reaction>
</comment>
<keyword evidence="5" id="KW-1185">Reference proteome</keyword>
<dbReference type="eggNOG" id="COG0120">
    <property type="taxonomic scope" value="Bacteria"/>
</dbReference>
<organism evidence="4 5">
    <name type="scientific">Paenibacillus curdlanolyticus YK9</name>
    <dbReference type="NCBI Taxonomy" id="717606"/>
    <lineage>
        <taxon>Bacteria</taxon>
        <taxon>Bacillati</taxon>
        <taxon>Bacillota</taxon>
        <taxon>Bacilli</taxon>
        <taxon>Bacillales</taxon>
        <taxon>Paenibacillaceae</taxon>
        <taxon>Paenibacillus</taxon>
    </lineage>
</organism>
<sequence length="286" mass="30741">MNAKRLAAEKAVTYIDNGMVVGLGTGSTAYYAIHHIAKRVQEGLRIHAVASSKQSETLARELQIPIIPFSDIETIDISIDGADEVDPRGNLIKGGGGALLREKILAVNSNKFIVIVDDSKVVPQLGKFPLPVEIVPFAFELTMGKLNRLGSNGILRMQGDQPFVTDNGNYIVDCHMERIADAARLSEQLHAIPGVVEHGLFIQLADTIIVGSEEGAELLNRNGGQNLQLPAGLAKPAQRALAGAGIGNLEQLAKLSESELNRLHGIGPNAVRQLRQAMEHNGLSFR</sequence>
<dbReference type="UniPathway" id="UPA00115">
    <property type="reaction ID" value="UER00412"/>
</dbReference>
<dbReference type="SUPFAM" id="SSF47789">
    <property type="entry name" value="C-terminal domain of RNA polymerase alpha subunit"/>
    <property type="match status" value="1"/>
</dbReference>
<comment type="subunit">
    <text evidence="3">Homodimer.</text>
</comment>
<dbReference type="Gene3D" id="1.10.150.20">
    <property type="entry name" value="5' to 3' exonuclease, C-terminal subdomain"/>
    <property type="match status" value="1"/>
</dbReference>